<dbReference type="InterPro" id="IPR032676">
    <property type="entry name" value="YkuD_2"/>
</dbReference>
<feature type="region of interest" description="Disordered" evidence="1">
    <location>
        <begin position="57"/>
        <end position="79"/>
    </location>
</feature>
<feature type="compositionally biased region" description="Low complexity" evidence="1">
    <location>
        <begin position="164"/>
        <end position="181"/>
    </location>
</feature>
<feature type="compositionally biased region" description="Basic residues" evidence="1">
    <location>
        <begin position="138"/>
        <end position="159"/>
    </location>
</feature>
<feature type="non-terminal residue" evidence="2">
    <location>
        <position position="1"/>
    </location>
</feature>
<dbReference type="Pfam" id="PF13645">
    <property type="entry name" value="YkuD_2"/>
    <property type="match status" value="1"/>
</dbReference>
<evidence type="ECO:0008006" key="3">
    <source>
        <dbReference type="Google" id="ProtNLM"/>
    </source>
</evidence>
<dbReference type="EMBL" id="BKCJ010576420">
    <property type="protein sequence ID" value="GFB21133.1"/>
    <property type="molecule type" value="Genomic_DNA"/>
</dbReference>
<sequence length="414" mass="43964">KPTKRGLERSTICHRRAAARRNHFSERVEFYARHALLFKAQRQRVFLSPRAPRAGKLPVGPRGPCRTAPSCGSGPVRGPRVAARLTAPHAGAAGSRAARYPAPSYWAAAQGPRACRGRPAPSCAGAGVRRLPHAASHGPHRAGRPAGRSRHGPAQHHRAPVGNRPDAAQSAASQPSGARRGLGPSAGAALLQRSEIGLVVQRQRGARRSQRLMRRVLPFVASLFLATPLAGPVARSLAKTSPAPTPKVMVAPLSRLESTAHDLYTSLVAHGHNSGENEANNFSNTDQSNMSSLGFYVTGQEYEGKHGHSLRLQGVDEGFNTNAAARAVVMHGADYVSEAFIKQNGRLGRSLGCPALPLDQYSQIIDAVHGGSCLFLNKSNAGYSSKYLNEAGALMALNLNAPGKLKIKIKTARS</sequence>
<dbReference type="PANTHER" id="PTHR38477">
    <property type="entry name" value="HYPOTHETICAL EXPORTED PROTEIN"/>
    <property type="match status" value="1"/>
</dbReference>
<organism evidence="2">
    <name type="scientific">Tanacetum cinerariifolium</name>
    <name type="common">Dalmatian daisy</name>
    <name type="synonym">Chrysanthemum cinerariifolium</name>
    <dbReference type="NCBI Taxonomy" id="118510"/>
    <lineage>
        <taxon>Eukaryota</taxon>
        <taxon>Viridiplantae</taxon>
        <taxon>Streptophyta</taxon>
        <taxon>Embryophyta</taxon>
        <taxon>Tracheophyta</taxon>
        <taxon>Spermatophyta</taxon>
        <taxon>Magnoliopsida</taxon>
        <taxon>eudicotyledons</taxon>
        <taxon>Gunneridae</taxon>
        <taxon>Pentapetalae</taxon>
        <taxon>asterids</taxon>
        <taxon>campanulids</taxon>
        <taxon>Asterales</taxon>
        <taxon>Asteraceae</taxon>
        <taxon>Asteroideae</taxon>
        <taxon>Anthemideae</taxon>
        <taxon>Anthemidinae</taxon>
        <taxon>Tanacetum</taxon>
    </lineage>
</organism>
<accession>A0A699L305</accession>
<feature type="region of interest" description="Disordered" evidence="1">
    <location>
        <begin position="130"/>
        <end position="185"/>
    </location>
</feature>
<proteinExistence type="predicted"/>
<reference evidence="2" key="1">
    <citation type="journal article" date="2019" name="Sci. Rep.">
        <title>Draft genome of Tanacetum cinerariifolium, the natural source of mosquito coil.</title>
        <authorList>
            <person name="Yamashiro T."/>
            <person name="Shiraishi A."/>
            <person name="Satake H."/>
            <person name="Nakayama K."/>
        </authorList>
    </citation>
    <scope>NUCLEOTIDE SEQUENCE</scope>
</reference>
<protein>
    <recommendedName>
        <fullName evidence="3">Murein L,D-transpeptidase catalytic domain family protein</fullName>
    </recommendedName>
</protein>
<evidence type="ECO:0000256" key="1">
    <source>
        <dbReference type="SAM" id="MobiDB-lite"/>
    </source>
</evidence>
<gene>
    <name evidence="2" type="ORF">Tci_693104</name>
</gene>
<dbReference type="AlphaFoldDB" id="A0A699L305"/>
<dbReference type="PANTHER" id="PTHR38477:SF1">
    <property type="entry name" value="MUREIN L,D-TRANSPEPTIDASE CATALYTIC DOMAIN FAMILY PROTEIN"/>
    <property type="match status" value="1"/>
</dbReference>
<evidence type="ECO:0000313" key="2">
    <source>
        <dbReference type="EMBL" id="GFB21133.1"/>
    </source>
</evidence>
<comment type="caution">
    <text evidence="2">The sequence shown here is derived from an EMBL/GenBank/DDBJ whole genome shotgun (WGS) entry which is preliminary data.</text>
</comment>
<name>A0A699L305_TANCI</name>